<reference evidence="1" key="1">
    <citation type="submission" date="2021-01" db="EMBL/GenBank/DDBJ databases">
        <title>Whole genome shotgun sequence of Virgisporangium aliadipatigenens NBRC 105644.</title>
        <authorList>
            <person name="Komaki H."/>
            <person name="Tamura T."/>
        </authorList>
    </citation>
    <scope>NUCLEOTIDE SEQUENCE</scope>
    <source>
        <strain evidence="1">NBRC 105644</strain>
    </source>
</reference>
<evidence type="ECO:0000313" key="1">
    <source>
        <dbReference type="EMBL" id="GIJ46132.1"/>
    </source>
</evidence>
<keyword evidence="2" id="KW-1185">Reference proteome</keyword>
<comment type="caution">
    <text evidence="1">The sequence shown here is derived from an EMBL/GenBank/DDBJ whole genome shotgun (WGS) entry which is preliminary data.</text>
</comment>
<protein>
    <submittedName>
        <fullName evidence="1">Uncharacterized protein</fullName>
    </submittedName>
</protein>
<dbReference type="EMBL" id="BOPF01000009">
    <property type="protein sequence ID" value="GIJ46132.1"/>
    <property type="molecule type" value="Genomic_DNA"/>
</dbReference>
<organism evidence="1 2">
    <name type="scientific">Virgisporangium aliadipatigenens</name>
    <dbReference type="NCBI Taxonomy" id="741659"/>
    <lineage>
        <taxon>Bacteria</taxon>
        <taxon>Bacillati</taxon>
        <taxon>Actinomycetota</taxon>
        <taxon>Actinomycetes</taxon>
        <taxon>Micromonosporales</taxon>
        <taxon>Micromonosporaceae</taxon>
        <taxon>Virgisporangium</taxon>
    </lineage>
</organism>
<evidence type="ECO:0000313" key="2">
    <source>
        <dbReference type="Proteomes" id="UP000619260"/>
    </source>
</evidence>
<proteinExistence type="predicted"/>
<accession>A0A8J3YKS7</accession>
<sequence length="294" mass="32838">MVEIMKGRRHPRHPSMRLPEVFLALGDHLRDTGRNDADGAEYLLCPGWVEERLFDPTPEDADPRELGGAPQPVEIVPFGWAGGGGIHYGWVVLAPELDLDDFPCVFYAALDGVAYWLGDNTRQAFENLLLGRVAEWECDYFGQRGRSPAPYDTPQWTALCEALALRPDLSLAVREARRESDEIGPDARSARRIRPTAPPGWRYEPTRDGIGVLAPESAFDPASADDECLPTIDMKIDRASALLAAGHPASALHLLRNDELNDYLDEELTRQAYLALGRTMHADRLDVWLRLTDR</sequence>
<name>A0A8J3YKS7_9ACTN</name>
<gene>
    <name evidence="1" type="ORF">Val02_30180</name>
</gene>
<dbReference type="Proteomes" id="UP000619260">
    <property type="component" value="Unassembled WGS sequence"/>
</dbReference>
<dbReference type="AlphaFoldDB" id="A0A8J3YKS7"/>